<feature type="region of interest" description="Disordered" evidence="5">
    <location>
        <begin position="31"/>
        <end position="59"/>
    </location>
</feature>
<reference evidence="7" key="1">
    <citation type="submission" date="2018-04" db="EMBL/GenBank/DDBJ databases">
        <title>Transcriptome assembly of Sipha flava.</title>
        <authorList>
            <person name="Scully E.D."/>
            <person name="Geib S.M."/>
            <person name="Palmer N.A."/>
            <person name="Koch K."/>
            <person name="Bradshaw J."/>
            <person name="Heng-Moss T."/>
            <person name="Sarath G."/>
        </authorList>
    </citation>
    <scope>NUCLEOTIDE SEQUENCE</scope>
</reference>
<comment type="subcellular location">
    <subcellularLocation>
        <location evidence="1">Golgi apparatus</location>
    </subcellularLocation>
</comment>
<evidence type="ECO:0000256" key="5">
    <source>
        <dbReference type="SAM" id="MobiDB-lite"/>
    </source>
</evidence>
<evidence type="ECO:0000256" key="3">
    <source>
        <dbReference type="ARBA" id="ARBA00023054"/>
    </source>
</evidence>
<evidence type="ECO:0000256" key="2">
    <source>
        <dbReference type="ARBA" id="ARBA00023034"/>
    </source>
</evidence>
<keyword evidence="2" id="KW-0333">Golgi apparatus</keyword>
<feature type="coiled-coil region" evidence="4">
    <location>
        <begin position="773"/>
        <end position="887"/>
    </location>
</feature>
<dbReference type="AlphaFoldDB" id="A0A2S2Q1E4"/>
<feature type="domain" description="TATA element modulatory factor 1 TATA binding" evidence="6">
    <location>
        <begin position="943"/>
        <end position="1043"/>
    </location>
</feature>
<feature type="compositionally biased region" description="Basic and acidic residues" evidence="5">
    <location>
        <begin position="45"/>
        <end position="59"/>
    </location>
</feature>
<dbReference type="InterPro" id="IPR022092">
    <property type="entry name" value="TMF_DNA-bd"/>
</dbReference>
<feature type="coiled-coil region" evidence="4">
    <location>
        <begin position="949"/>
        <end position="1046"/>
    </location>
</feature>
<dbReference type="GO" id="GO:0005794">
    <property type="term" value="C:Golgi apparatus"/>
    <property type="evidence" value="ECO:0007669"/>
    <property type="project" value="UniProtKB-SubCell"/>
</dbReference>
<accession>A0A2S2Q1E4</accession>
<proteinExistence type="predicted"/>
<dbReference type="InterPro" id="IPR022091">
    <property type="entry name" value="TMF_TATA-bd"/>
</dbReference>
<evidence type="ECO:0000313" key="7">
    <source>
        <dbReference type="EMBL" id="MBY71501.1"/>
    </source>
</evidence>
<evidence type="ECO:0000256" key="1">
    <source>
        <dbReference type="ARBA" id="ARBA00004555"/>
    </source>
</evidence>
<feature type="coiled-coil region" evidence="4">
    <location>
        <begin position="493"/>
        <end position="683"/>
    </location>
</feature>
<dbReference type="Pfam" id="PF12325">
    <property type="entry name" value="TMF_TATA_bd"/>
    <property type="match status" value="1"/>
</dbReference>
<dbReference type="PANTHER" id="PTHR46515:SF1">
    <property type="entry name" value="TATA ELEMENT MODULATORY FACTOR"/>
    <property type="match status" value="1"/>
</dbReference>
<dbReference type="Pfam" id="PF12329">
    <property type="entry name" value="TMF_DNA_bd"/>
    <property type="match status" value="1"/>
</dbReference>
<protein>
    <submittedName>
        <fullName evidence="7">TATA element modulatory factor</fullName>
    </submittedName>
</protein>
<feature type="compositionally biased region" description="Acidic residues" evidence="5">
    <location>
        <begin position="34"/>
        <end position="44"/>
    </location>
</feature>
<dbReference type="InterPro" id="IPR052602">
    <property type="entry name" value="Growth_transcription_reg"/>
</dbReference>
<evidence type="ECO:0000259" key="6">
    <source>
        <dbReference type="Pfam" id="PF12325"/>
    </source>
</evidence>
<dbReference type="PANTHER" id="PTHR46515">
    <property type="entry name" value="TATA ELEMENT MODULATORY FACTOR TMF1"/>
    <property type="match status" value="1"/>
</dbReference>
<evidence type="ECO:0000256" key="4">
    <source>
        <dbReference type="SAM" id="Coils"/>
    </source>
</evidence>
<dbReference type="GO" id="GO:0005783">
    <property type="term" value="C:endoplasmic reticulum"/>
    <property type="evidence" value="ECO:0007669"/>
    <property type="project" value="TreeGrafter"/>
</dbReference>
<name>A0A2S2Q1E4_9HEMI</name>
<sequence>MSWFNQFDASGFASLAKTALKEAQKTIDKALDIKDDEDNDEVPEEHELPKEADDSDSQKISKLGSSLWNSFTNSVFESEEEVTDKQSEMRQSMSLDLCKSSIDNDLIVANQPVRSTGQSPITRDEQFNVIEIDSELNSDVVRRTRRMSFNNTNRLSAVSCDSDRKSTISTDSVEVLGSTSTTTPESSVEVITSSSVEVLAVITEPNRVNDKLYSPDTIEPIPELIEDDDSLTCSISDNVTCMANEDTLTTHFGGMSLLKSTTSSIDISFTELASPHENSGALDILEEESIEPNSNRNSIILQKKSSDTSDNLNNMNIINTLGSSNSSIDLLKVSDTTLENSSCDDETMIGGTMDVTTMNEDRTQSPQPSTDNHSDFVKIGSSEANSCDELETWTSSDIEVISSPATNEDSESNASHRYSPVKCHPYYTSLYLTGQQYGPKDFEDLQKKIVELDCIVKARESKLIDLSKKNAELSVNNSEMKSQLDYLSSSHLNEEYTQRLATMEKKFQQAIREKDQLQKQIDQNKNAVQFKVLIEDKDSLIKELRNEGEKLSKQHLTLNNIIKKLRVAEKESSKTIIKYKDQQEKLSQELERVKKSLVAKEEMERSQIEAIHQLTKSNQNFEKENINLQSQVDNLTSTLISLQKDIQCKETAVLELQKDSNELKLLEKDKQDLEEKCFNKDKQCSEMEVIISNLKANLCKVEENNHVLMNELKQENLLLIRRLEESERKRENSLQETLKATQPLVKELEEKSTTFKALELDFEKREKIHLKTIDELQALLNNAEHKIKLLDSKFCESNNFGKKCKEQIENLLQNESDLKIKFENLKEENAALKLNLNSLVKLENELAGTKKALADATFRINTLENELKFEKNKLNAEIEKRKKIQNDIHSQQLNASHQSSPTSSFGVPSLEESSFWPSFADDDRSSVTERAGSIYDPMRTSFSNTTTVLENLQSQIKLKEGEALQLQWELSRRDHERDQLTTELAALTAKVEEQSASLAELVDLQKRYDALLQLYGEKLEESEELKLDLQDVKDMYKAQIDELLKRDKTG</sequence>
<keyword evidence="3 4" id="KW-0175">Coiled coil</keyword>
<gene>
    <name evidence="7" type="primary">TMF1_1</name>
    <name evidence="7" type="ORF">g.41937</name>
</gene>
<dbReference type="EMBL" id="GGMS01002298">
    <property type="protein sequence ID" value="MBY71501.1"/>
    <property type="molecule type" value="Transcribed_RNA"/>
</dbReference>
<organism evidence="7">
    <name type="scientific">Sipha flava</name>
    <name type="common">yellow sugarcane aphid</name>
    <dbReference type="NCBI Taxonomy" id="143950"/>
    <lineage>
        <taxon>Eukaryota</taxon>
        <taxon>Metazoa</taxon>
        <taxon>Ecdysozoa</taxon>
        <taxon>Arthropoda</taxon>
        <taxon>Hexapoda</taxon>
        <taxon>Insecta</taxon>
        <taxon>Pterygota</taxon>
        <taxon>Neoptera</taxon>
        <taxon>Paraneoptera</taxon>
        <taxon>Hemiptera</taxon>
        <taxon>Sternorrhyncha</taxon>
        <taxon>Aphidomorpha</taxon>
        <taxon>Aphidoidea</taxon>
        <taxon>Aphididae</taxon>
        <taxon>Sipha</taxon>
    </lineage>
</organism>